<dbReference type="GO" id="GO:0006950">
    <property type="term" value="P:response to stress"/>
    <property type="evidence" value="ECO:0007669"/>
    <property type="project" value="TreeGrafter"/>
</dbReference>
<gene>
    <name evidence="2" type="ORF">DES32_2042</name>
</gene>
<name>A0A3D9YWB1_9HYPH</name>
<dbReference type="PANTHER" id="PTHR33164:SF105">
    <property type="entry name" value="TRANSCRIPTIONAL REPRESSOR PROTEIN-RELATED"/>
    <property type="match status" value="1"/>
</dbReference>
<accession>A0A3D9YWB1</accession>
<dbReference type="InterPro" id="IPR039422">
    <property type="entry name" value="MarR/SlyA-like"/>
</dbReference>
<dbReference type="Proteomes" id="UP000256900">
    <property type="component" value="Unassembled WGS sequence"/>
</dbReference>
<dbReference type="InterPro" id="IPR036390">
    <property type="entry name" value="WH_DNA-bd_sf"/>
</dbReference>
<dbReference type="OrthoDB" id="2287011at2"/>
<dbReference type="Pfam" id="PF01047">
    <property type="entry name" value="MarR"/>
    <property type="match status" value="1"/>
</dbReference>
<proteinExistence type="predicted"/>
<dbReference type="AlphaFoldDB" id="A0A3D9YWB1"/>
<dbReference type="PANTHER" id="PTHR33164">
    <property type="entry name" value="TRANSCRIPTIONAL REGULATOR, MARR FAMILY"/>
    <property type="match status" value="1"/>
</dbReference>
<dbReference type="GO" id="GO:0003677">
    <property type="term" value="F:DNA binding"/>
    <property type="evidence" value="ECO:0007669"/>
    <property type="project" value="UniProtKB-KW"/>
</dbReference>
<evidence type="ECO:0000313" key="2">
    <source>
        <dbReference type="EMBL" id="REF86001.1"/>
    </source>
</evidence>
<organism evidence="2 3">
    <name type="scientific">Methylovirgula ligni</name>
    <dbReference type="NCBI Taxonomy" id="569860"/>
    <lineage>
        <taxon>Bacteria</taxon>
        <taxon>Pseudomonadati</taxon>
        <taxon>Pseudomonadota</taxon>
        <taxon>Alphaproteobacteria</taxon>
        <taxon>Hyphomicrobiales</taxon>
        <taxon>Beijerinckiaceae</taxon>
        <taxon>Methylovirgula</taxon>
    </lineage>
</organism>
<keyword evidence="3" id="KW-1185">Reference proteome</keyword>
<dbReference type="GO" id="GO:0003700">
    <property type="term" value="F:DNA-binding transcription factor activity"/>
    <property type="evidence" value="ECO:0007669"/>
    <property type="project" value="InterPro"/>
</dbReference>
<sequence length="149" mass="16655">MSKSLAAREIANCTCLRLRKTARRVTQIYDRMLEPAGLTLTQFSLLAHLYAGDELSVGDLAEALDTDPTTLTRNLKPLIERQLVSVNQDEDDRRRRAIVLTATGRALLPVAYPLWRKAQTHLARLLGESETARLNKALDRSLGKLTDTT</sequence>
<comment type="caution">
    <text evidence="2">The sequence shown here is derived from an EMBL/GenBank/DDBJ whole genome shotgun (WGS) entry which is preliminary data.</text>
</comment>
<protein>
    <submittedName>
        <fullName evidence="2">DNA-binding MarR family transcriptional regulator</fullName>
    </submittedName>
</protein>
<evidence type="ECO:0000259" key="1">
    <source>
        <dbReference type="PROSITE" id="PS50995"/>
    </source>
</evidence>
<dbReference type="EMBL" id="QUMO01000003">
    <property type="protein sequence ID" value="REF86001.1"/>
    <property type="molecule type" value="Genomic_DNA"/>
</dbReference>
<keyword evidence="2" id="KW-0238">DNA-binding</keyword>
<dbReference type="InterPro" id="IPR036388">
    <property type="entry name" value="WH-like_DNA-bd_sf"/>
</dbReference>
<evidence type="ECO:0000313" key="3">
    <source>
        <dbReference type="Proteomes" id="UP000256900"/>
    </source>
</evidence>
<feature type="domain" description="HTH marR-type" evidence="1">
    <location>
        <begin position="11"/>
        <end position="143"/>
    </location>
</feature>
<dbReference type="RefSeq" id="WP_115836590.1">
    <property type="nucleotide sequence ID" value="NZ_CP025086.1"/>
</dbReference>
<dbReference type="SUPFAM" id="SSF46785">
    <property type="entry name" value="Winged helix' DNA-binding domain"/>
    <property type="match status" value="1"/>
</dbReference>
<reference evidence="2 3" key="1">
    <citation type="submission" date="2018-08" db="EMBL/GenBank/DDBJ databases">
        <title>Genomic Encyclopedia of Type Strains, Phase IV (KMG-IV): sequencing the most valuable type-strain genomes for metagenomic binning, comparative biology and taxonomic classification.</title>
        <authorList>
            <person name="Goeker M."/>
        </authorList>
    </citation>
    <scope>NUCLEOTIDE SEQUENCE [LARGE SCALE GENOMIC DNA]</scope>
    <source>
        <strain evidence="2 3">BW863</strain>
    </source>
</reference>
<dbReference type="PROSITE" id="PS50995">
    <property type="entry name" value="HTH_MARR_2"/>
    <property type="match status" value="1"/>
</dbReference>
<dbReference type="Gene3D" id="1.10.10.10">
    <property type="entry name" value="Winged helix-like DNA-binding domain superfamily/Winged helix DNA-binding domain"/>
    <property type="match status" value="1"/>
</dbReference>
<dbReference type="SMART" id="SM00347">
    <property type="entry name" value="HTH_MARR"/>
    <property type="match status" value="1"/>
</dbReference>
<dbReference type="InterPro" id="IPR000835">
    <property type="entry name" value="HTH_MarR-typ"/>
</dbReference>